<feature type="domain" description="TIR" evidence="1">
    <location>
        <begin position="1"/>
        <end position="117"/>
    </location>
</feature>
<dbReference type="eggNOG" id="ENOG502R41B">
    <property type="taxonomic scope" value="Eukaryota"/>
</dbReference>
<dbReference type="EMBL" id="CM001220">
    <property type="protein sequence ID" value="AES87241.1"/>
    <property type="molecule type" value="Genomic_DNA"/>
</dbReference>
<dbReference type="InterPro" id="IPR044974">
    <property type="entry name" value="Disease_R_plants"/>
</dbReference>
<dbReference type="Proteomes" id="UP000002051">
    <property type="component" value="Chromosome 4"/>
</dbReference>
<evidence type="ECO:0000259" key="1">
    <source>
        <dbReference type="PROSITE" id="PS50104"/>
    </source>
</evidence>
<reference evidence="2 4" key="2">
    <citation type="journal article" date="2014" name="BMC Genomics">
        <title>An improved genome release (version Mt4.0) for the model legume Medicago truncatula.</title>
        <authorList>
            <person name="Tang H."/>
            <person name="Krishnakumar V."/>
            <person name="Bidwell S."/>
            <person name="Rosen B."/>
            <person name="Chan A."/>
            <person name="Zhou S."/>
            <person name="Gentzbittel L."/>
            <person name="Childs K.L."/>
            <person name="Yandell M."/>
            <person name="Gundlach H."/>
            <person name="Mayer K.F."/>
            <person name="Schwartz D.C."/>
            <person name="Town C.D."/>
        </authorList>
    </citation>
    <scope>GENOME REANNOTATION</scope>
    <source>
        <strain evidence="3 4">cv. Jemalong A17</strain>
    </source>
</reference>
<reference evidence="3" key="3">
    <citation type="submission" date="2015-04" db="UniProtKB">
        <authorList>
            <consortium name="EnsemblPlants"/>
        </authorList>
    </citation>
    <scope>IDENTIFICATION</scope>
    <source>
        <strain evidence="3">cv. Jemalong A17</strain>
    </source>
</reference>
<reference evidence="2 4" key="1">
    <citation type="journal article" date="2011" name="Nature">
        <title>The Medicago genome provides insight into the evolution of rhizobial symbioses.</title>
        <authorList>
            <person name="Young N.D."/>
            <person name="Debelle F."/>
            <person name="Oldroyd G.E."/>
            <person name="Geurts R."/>
            <person name="Cannon S.B."/>
            <person name="Udvardi M.K."/>
            <person name="Benedito V.A."/>
            <person name="Mayer K.F."/>
            <person name="Gouzy J."/>
            <person name="Schoof H."/>
            <person name="Van de Peer Y."/>
            <person name="Proost S."/>
            <person name="Cook D.R."/>
            <person name="Meyers B.C."/>
            <person name="Spannagl M."/>
            <person name="Cheung F."/>
            <person name="De Mita S."/>
            <person name="Krishnakumar V."/>
            <person name="Gundlach H."/>
            <person name="Zhou S."/>
            <person name="Mudge J."/>
            <person name="Bharti A.K."/>
            <person name="Murray J.D."/>
            <person name="Naoumkina M.A."/>
            <person name="Rosen B."/>
            <person name="Silverstein K.A."/>
            <person name="Tang H."/>
            <person name="Rombauts S."/>
            <person name="Zhao P.X."/>
            <person name="Zhou P."/>
            <person name="Barbe V."/>
            <person name="Bardou P."/>
            <person name="Bechner M."/>
            <person name="Bellec A."/>
            <person name="Berger A."/>
            <person name="Berges H."/>
            <person name="Bidwell S."/>
            <person name="Bisseling T."/>
            <person name="Choisne N."/>
            <person name="Couloux A."/>
            <person name="Denny R."/>
            <person name="Deshpande S."/>
            <person name="Dai X."/>
            <person name="Doyle J.J."/>
            <person name="Dudez A.M."/>
            <person name="Farmer A.D."/>
            <person name="Fouteau S."/>
            <person name="Franken C."/>
            <person name="Gibelin C."/>
            <person name="Gish J."/>
            <person name="Goldstein S."/>
            <person name="Gonzalez A.J."/>
            <person name="Green P.J."/>
            <person name="Hallab A."/>
            <person name="Hartog M."/>
            <person name="Hua A."/>
            <person name="Humphray S.J."/>
            <person name="Jeong D.H."/>
            <person name="Jing Y."/>
            <person name="Jocker A."/>
            <person name="Kenton S.M."/>
            <person name="Kim D.J."/>
            <person name="Klee K."/>
            <person name="Lai H."/>
            <person name="Lang C."/>
            <person name="Lin S."/>
            <person name="Macmil S.L."/>
            <person name="Magdelenat G."/>
            <person name="Matthews L."/>
            <person name="McCorrison J."/>
            <person name="Monaghan E.L."/>
            <person name="Mun J.H."/>
            <person name="Najar F.Z."/>
            <person name="Nicholson C."/>
            <person name="Noirot C."/>
            <person name="O'Bleness M."/>
            <person name="Paule C.R."/>
            <person name="Poulain J."/>
            <person name="Prion F."/>
            <person name="Qin B."/>
            <person name="Qu C."/>
            <person name="Retzel E.F."/>
            <person name="Riddle C."/>
            <person name="Sallet E."/>
            <person name="Samain S."/>
            <person name="Samson N."/>
            <person name="Sanders I."/>
            <person name="Saurat O."/>
            <person name="Scarpelli C."/>
            <person name="Schiex T."/>
            <person name="Segurens B."/>
            <person name="Severin A.J."/>
            <person name="Sherrier D.J."/>
            <person name="Shi R."/>
            <person name="Sims S."/>
            <person name="Singer S.R."/>
            <person name="Sinharoy S."/>
            <person name="Sterck L."/>
            <person name="Viollet A."/>
            <person name="Wang B.B."/>
            <person name="Wang K."/>
            <person name="Wang M."/>
            <person name="Wang X."/>
            <person name="Warfsmann J."/>
            <person name="Weissenbach J."/>
            <person name="White D.D."/>
            <person name="White J.D."/>
            <person name="Wiley G.B."/>
            <person name="Wincker P."/>
            <person name="Xing Y."/>
            <person name="Yang L."/>
            <person name="Yao Z."/>
            <person name="Ying F."/>
            <person name="Zhai J."/>
            <person name="Zhou L."/>
            <person name="Zuber A."/>
            <person name="Denarie J."/>
            <person name="Dixon R.A."/>
            <person name="May G.D."/>
            <person name="Schwartz D.C."/>
            <person name="Rogers J."/>
            <person name="Quetier F."/>
            <person name="Town C.D."/>
            <person name="Roe B.A."/>
        </authorList>
    </citation>
    <scope>NUCLEOTIDE SEQUENCE [LARGE SCALE GENOMIC DNA]</scope>
    <source>
        <strain evidence="2">A17</strain>
        <strain evidence="3 4">cv. Jemalong A17</strain>
    </source>
</reference>
<dbReference type="PANTHER" id="PTHR11017:SF252">
    <property type="entry name" value="RESISTANCE PROTEIN (TIR-NBS-LRR CLASS), PUTATIVE-RELATED"/>
    <property type="match status" value="1"/>
</dbReference>
<dbReference type="Gene3D" id="3.40.50.10140">
    <property type="entry name" value="Toll/interleukin-1 receptor homology (TIR) domain"/>
    <property type="match status" value="1"/>
</dbReference>
<dbReference type="PaxDb" id="3880-AES87241"/>
<dbReference type="OMA" id="VVLCENY"/>
<dbReference type="Pfam" id="PF00931">
    <property type="entry name" value="NB-ARC"/>
    <property type="match status" value="1"/>
</dbReference>
<dbReference type="PANTHER" id="PTHR11017">
    <property type="entry name" value="LEUCINE-RICH REPEAT-CONTAINING PROTEIN"/>
    <property type="match status" value="1"/>
</dbReference>
<dbReference type="EnsemblPlants" id="AES87241">
    <property type="protein sequence ID" value="AES87241"/>
    <property type="gene ID" value="MTR_4g023210"/>
</dbReference>
<name>G7JDB3_MEDTR</name>
<dbReference type="HOGENOM" id="CLU_001561_2_3_1"/>
<proteinExistence type="predicted"/>
<dbReference type="GO" id="GO:0007165">
    <property type="term" value="P:signal transduction"/>
    <property type="evidence" value="ECO:0007669"/>
    <property type="project" value="InterPro"/>
</dbReference>
<evidence type="ECO:0000313" key="2">
    <source>
        <dbReference type="EMBL" id="AES87241.1"/>
    </source>
</evidence>
<gene>
    <name evidence="2" type="ordered locus">MTR_4g023210</name>
</gene>
<dbReference type="PROSITE" id="PS50104">
    <property type="entry name" value="TIR"/>
    <property type="match status" value="1"/>
</dbReference>
<accession>G7JDB3</accession>
<organism evidence="2 4">
    <name type="scientific">Medicago truncatula</name>
    <name type="common">Barrel medic</name>
    <name type="synonym">Medicago tribuloides</name>
    <dbReference type="NCBI Taxonomy" id="3880"/>
    <lineage>
        <taxon>Eukaryota</taxon>
        <taxon>Viridiplantae</taxon>
        <taxon>Streptophyta</taxon>
        <taxon>Embryophyta</taxon>
        <taxon>Tracheophyta</taxon>
        <taxon>Spermatophyta</taxon>
        <taxon>Magnoliopsida</taxon>
        <taxon>eudicotyledons</taxon>
        <taxon>Gunneridae</taxon>
        <taxon>Pentapetalae</taxon>
        <taxon>rosids</taxon>
        <taxon>fabids</taxon>
        <taxon>Fabales</taxon>
        <taxon>Fabaceae</taxon>
        <taxon>Papilionoideae</taxon>
        <taxon>50 kb inversion clade</taxon>
        <taxon>NPAAA clade</taxon>
        <taxon>Hologalegina</taxon>
        <taxon>IRL clade</taxon>
        <taxon>Trifolieae</taxon>
        <taxon>Medicago</taxon>
    </lineage>
</organism>
<evidence type="ECO:0000313" key="3">
    <source>
        <dbReference type="EnsemblPlants" id="AES87241"/>
    </source>
</evidence>
<dbReference type="PRINTS" id="PR00364">
    <property type="entry name" value="DISEASERSIST"/>
</dbReference>
<dbReference type="Pfam" id="PF01582">
    <property type="entry name" value="TIR"/>
    <property type="match status" value="1"/>
</dbReference>
<keyword evidence="4" id="KW-1185">Reference proteome</keyword>
<dbReference type="SUPFAM" id="SSF52540">
    <property type="entry name" value="P-loop containing nucleoside triphosphate hydrolases"/>
    <property type="match status" value="1"/>
</dbReference>
<dbReference type="GO" id="GO:0006952">
    <property type="term" value="P:defense response"/>
    <property type="evidence" value="ECO:0007669"/>
    <property type="project" value="InterPro"/>
</dbReference>
<dbReference type="Gene3D" id="3.40.50.300">
    <property type="entry name" value="P-loop containing nucleotide triphosphate hydrolases"/>
    <property type="match status" value="1"/>
</dbReference>
<dbReference type="InterPro" id="IPR035897">
    <property type="entry name" value="Toll_tir_struct_dom_sf"/>
</dbReference>
<dbReference type="SUPFAM" id="SSF52200">
    <property type="entry name" value="Toll/Interleukin receptor TIR domain"/>
    <property type="match status" value="1"/>
</dbReference>
<dbReference type="AlphaFoldDB" id="G7JDB3"/>
<dbReference type="InterPro" id="IPR027417">
    <property type="entry name" value="P-loop_NTPase"/>
</dbReference>
<dbReference type="InterPro" id="IPR002182">
    <property type="entry name" value="NB-ARC"/>
</dbReference>
<dbReference type="GO" id="GO:0043531">
    <property type="term" value="F:ADP binding"/>
    <property type="evidence" value="ECO:0007669"/>
    <property type="project" value="InterPro"/>
</dbReference>
<dbReference type="InterPro" id="IPR000157">
    <property type="entry name" value="TIR_dom"/>
</dbReference>
<protein>
    <submittedName>
        <fullName evidence="2">Disease resistance protein (TIR-NBS-LRR class), putative</fullName>
    </submittedName>
</protein>
<dbReference type="STRING" id="3880.G7JDB3"/>
<evidence type="ECO:0000313" key="4">
    <source>
        <dbReference type="Proteomes" id="UP000002051"/>
    </source>
</evidence>
<sequence length="298" mass="34249">MVSIYSRMLMVVLCENYGFSTSCLDELAKITQYIDNKKSNVAAIFYKVEPSYIRNQKLSYEVAMDEHEKRYGKESEKIRTWRNALTRVCDLSGVHYKDSVYESEIIEKIVKYISTKVAPAPVQLKHMVELDTRFKELKSVLHVECNDTVRMLGIYGAGGIGKTTFAAYLYDKIRHHFESSTFLLNVREKSDKGIKGLEDLQKTLLCQMGEDIGTMTCKRRVLLVLDDIDSIEKLNLLAGGRDWFGSGSRIIITTRDETVLDYHDAEIEKFKMEALNDCDSLELFCWNAFGVNRPTRKI</sequence>